<dbReference type="EMBL" id="AGQV01000005">
    <property type="protein sequence ID" value="EHH67880.1"/>
    <property type="molecule type" value="Genomic_DNA"/>
</dbReference>
<evidence type="ECO:0000256" key="2">
    <source>
        <dbReference type="ARBA" id="ARBA00010065"/>
    </source>
</evidence>
<keyword evidence="7 9" id="KW-0472">Membrane</keyword>
<feature type="transmembrane region" description="Helical" evidence="9">
    <location>
        <begin position="167"/>
        <end position="190"/>
    </location>
</feature>
<comment type="caution">
    <text evidence="11">The sequence shown here is derived from an EMBL/GenBank/DDBJ whole genome shotgun (WGS) entry which is preliminary data.</text>
</comment>
<evidence type="ECO:0000259" key="10">
    <source>
        <dbReference type="PROSITE" id="PS50263"/>
    </source>
</evidence>
<keyword evidence="12" id="KW-1185">Reference proteome</keyword>
<proteinExistence type="inferred from homology"/>
<feature type="transmembrane region" description="Helical" evidence="9">
    <location>
        <begin position="20"/>
        <end position="48"/>
    </location>
</feature>
<dbReference type="AlphaFoldDB" id="G6XJR8"/>
<evidence type="ECO:0000256" key="9">
    <source>
        <dbReference type="HAMAP-Rule" id="MF_01148"/>
    </source>
</evidence>
<dbReference type="GO" id="GO:0042158">
    <property type="term" value="P:lipoprotein biosynthetic process"/>
    <property type="evidence" value="ECO:0007669"/>
    <property type="project" value="UniProtKB-UniRule"/>
</dbReference>
<dbReference type="STRING" id="1088869.GMO_16470"/>
<name>G6XJR8_9PROT</name>
<dbReference type="UniPathway" id="UPA00666"/>
<dbReference type="NCBIfam" id="TIGR00546">
    <property type="entry name" value="lnt"/>
    <property type="match status" value="1"/>
</dbReference>
<keyword evidence="3 9" id="KW-1003">Cell membrane</keyword>
<dbReference type="eggNOG" id="COG0815">
    <property type="taxonomic scope" value="Bacteria"/>
</dbReference>
<keyword evidence="8 9" id="KW-0012">Acyltransferase</keyword>
<evidence type="ECO:0000256" key="8">
    <source>
        <dbReference type="ARBA" id="ARBA00023315"/>
    </source>
</evidence>
<dbReference type="InterPro" id="IPR004563">
    <property type="entry name" value="Apolipo_AcylTrfase"/>
</dbReference>
<evidence type="ECO:0000313" key="11">
    <source>
        <dbReference type="EMBL" id="EHH67880.1"/>
    </source>
</evidence>
<comment type="subcellular location">
    <subcellularLocation>
        <location evidence="1 9">Cell membrane</location>
        <topology evidence="1 9">Multi-pass membrane protein</topology>
    </subcellularLocation>
</comment>
<dbReference type="SUPFAM" id="SSF56317">
    <property type="entry name" value="Carbon-nitrogen hydrolase"/>
    <property type="match status" value="1"/>
</dbReference>
<comment type="similarity">
    <text evidence="2 9">Belongs to the CN hydrolase family. Apolipoprotein N-acyltransferase subfamily.</text>
</comment>
<comment type="function">
    <text evidence="9">Catalyzes the phospholipid dependent N-acylation of the N-terminal cysteine of apolipoprotein, the last step in lipoprotein maturation.</text>
</comment>
<sequence length="512" mass="55579">MVTSMISTLPVRGWRLAGLMLLAGAVAALSLPPVHALFLLPLGLMVLFRVSEDARSWKQAAWCGFLFGMGFHTTGLYWLTNAILTRVHEFWWVVPFAAPGVSLIIAPLVCIPAVLCRLVPAGWRRVLLFAGSWTLADMSRVLIFSGFPWNPLGSDLELPGCIGDALIQPASILGVDGLTLTLVLASLAIFQGRRAVVAVAAIAVLWSGFGIWRMEKARPLAVINPRVVLVQGNVEESEIINRSQSIENFRRYLRLTREGADRAFAQGDDRPVVVVWPESGFPGILDEDELARQMIGQASSGAPALIGSDRRSGRDWFNSLEAVAPDGRIKAIYDKSRLVPFGEYQPWIIPFNVLPGVLTPGPGLKTWDLPGIGRVGPMVCYEIIFSGSVVAHGQRPDWLVTISNDAWYGNSAGPRQHLATGRMRAVEEGLPVVFANNTGISAIYDATGHETARLGWGRADVVVSNVPPPLSPTVFARYGRAIPIGLSVLCVLLSLLFRPGKSKERMVLVAKG</sequence>
<dbReference type="InterPro" id="IPR036526">
    <property type="entry name" value="C-N_Hydrolase_sf"/>
</dbReference>
<dbReference type="Pfam" id="PF00795">
    <property type="entry name" value="CN_hydrolase"/>
    <property type="match status" value="1"/>
</dbReference>
<keyword evidence="5 9" id="KW-0812">Transmembrane</keyword>
<reference evidence="11 12" key="1">
    <citation type="submission" date="2011-10" db="EMBL/GenBank/DDBJ databases">
        <title>Genome sequence of Gluconobacter morbifer G707, isolated from Drosophila gut.</title>
        <authorList>
            <person name="Lee W.-J."/>
            <person name="Kim E.-K."/>
        </authorList>
    </citation>
    <scope>NUCLEOTIDE SEQUENCE [LARGE SCALE GENOMIC DNA]</scope>
    <source>
        <strain evidence="11 12">G707</strain>
    </source>
</reference>
<keyword evidence="6 9" id="KW-1133">Transmembrane helix</keyword>
<keyword evidence="4 9" id="KW-0808">Transferase</keyword>
<dbReference type="CDD" id="cd07571">
    <property type="entry name" value="ALP_N-acyl_transferase"/>
    <property type="match status" value="1"/>
</dbReference>
<evidence type="ECO:0000256" key="4">
    <source>
        <dbReference type="ARBA" id="ARBA00022679"/>
    </source>
</evidence>
<feature type="transmembrane region" description="Helical" evidence="9">
    <location>
        <begin position="91"/>
        <end position="115"/>
    </location>
</feature>
<evidence type="ECO:0000256" key="1">
    <source>
        <dbReference type="ARBA" id="ARBA00004651"/>
    </source>
</evidence>
<evidence type="ECO:0000256" key="3">
    <source>
        <dbReference type="ARBA" id="ARBA00022475"/>
    </source>
</evidence>
<dbReference type="GO" id="GO:0005886">
    <property type="term" value="C:plasma membrane"/>
    <property type="evidence" value="ECO:0007669"/>
    <property type="project" value="UniProtKB-SubCell"/>
</dbReference>
<dbReference type="PANTHER" id="PTHR38686:SF1">
    <property type="entry name" value="APOLIPOPROTEIN N-ACYLTRANSFERASE"/>
    <property type="match status" value="1"/>
</dbReference>
<accession>G6XJR8</accession>
<dbReference type="PANTHER" id="PTHR38686">
    <property type="entry name" value="APOLIPOPROTEIN N-ACYLTRANSFERASE"/>
    <property type="match status" value="1"/>
</dbReference>
<dbReference type="Gene3D" id="3.60.110.10">
    <property type="entry name" value="Carbon-nitrogen hydrolase"/>
    <property type="match status" value="1"/>
</dbReference>
<feature type="transmembrane region" description="Helical" evidence="9">
    <location>
        <begin position="478"/>
        <end position="497"/>
    </location>
</feature>
<feature type="transmembrane region" description="Helical" evidence="9">
    <location>
        <begin position="60"/>
        <end position="79"/>
    </location>
</feature>
<evidence type="ECO:0000256" key="7">
    <source>
        <dbReference type="ARBA" id="ARBA00023136"/>
    </source>
</evidence>
<keyword evidence="11" id="KW-0449">Lipoprotein</keyword>
<dbReference type="InterPro" id="IPR045378">
    <property type="entry name" value="LNT_N"/>
</dbReference>
<feature type="transmembrane region" description="Helical" evidence="9">
    <location>
        <begin position="127"/>
        <end position="147"/>
    </location>
</feature>
<gene>
    <name evidence="9" type="primary">lnt</name>
    <name evidence="11" type="ORF">GMO_16470</name>
</gene>
<comment type="pathway">
    <text evidence="9">Protein modification; lipoprotein biosynthesis (N-acyl transfer).</text>
</comment>
<dbReference type="PROSITE" id="PS50263">
    <property type="entry name" value="CN_HYDROLASE"/>
    <property type="match status" value="1"/>
</dbReference>
<organism evidence="11 12">
    <name type="scientific">Gluconobacter morbifer G707</name>
    <dbReference type="NCBI Taxonomy" id="1088869"/>
    <lineage>
        <taxon>Bacteria</taxon>
        <taxon>Pseudomonadati</taxon>
        <taxon>Pseudomonadota</taxon>
        <taxon>Alphaproteobacteria</taxon>
        <taxon>Acetobacterales</taxon>
        <taxon>Acetobacteraceae</taxon>
        <taxon>Gluconobacter</taxon>
    </lineage>
</organism>
<dbReference type="Proteomes" id="UP000004949">
    <property type="component" value="Unassembled WGS sequence"/>
</dbReference>
<dbReference type="InterPro" id="IPR003010">
    <property type="entry name" value="C-N_Hydrolase"/>
</dbReference>
<dbReference type="OrthoDB" id="9804277at2"/>
<comment type="catalytic activity">
    <reaction evidence="9">
        <text>N-terminal S-1,2-diacyl-sn-glyceryl-L-cysteinyl-[lipoprotein] + a glycerophospholipid = N-acyl-S-1,2-diacyl-sn-glyceryl-L-cysteinyl-[lipoprotein] + a 2-acyl-sn-glycero-3-phospholipid + H(+)</text>
        <dbReference type="Rhea" id="RHEA:48228"/>
        <dbReference type="Rhea" id="RHEA-COMP:14681"/>
        <dbReference type="Rhea" id="RHEA-COMP:14684"/>
        <dbReference type="ChEBI" id="CHEBI:15378"/>
        <dbReference type="ChEBI" id="CHEBI:136912"/>
        <dbReference type="ChEBI" id="CHEBI:140656"/>
        <dbReference type="ChEBI" id="CHEBI:140657"/>
        <dbReference type="ChEBI" id="CHEBI:140660"/>
        <dbReference type="EC" id="2.3.1.269"/>
    </reaction>
</comment>
<protein>
    <recommendedName>
        <fullName evidence="9">Apolipoprotein N-acyltransferase</fullName>
        <shortName evidence="9">ALP N-acyltransferase</shortName>
        <ecNumber evidence="9">2.3.1.269</ecNumber>
    </recommendedName>
</protein>
<evidence type="ECO:0000256" key="5">
    <source>
        <dbReference type="ARBA" id="ARBA00022692"/>
    </source>
</evidence>
<feature type="transmembrane region" description="Helical" evidence="9">
    <location>
        <begin position="195"/>
        <end position="214"/>
    </location>
</feature>
<dbReference type="HAMAP" id="MF_01148">
    <property type="entry name" value="Lnt"/>
    <property type="match status" value="1"/>
</dbReference>
<evidence type="ECO:0000313" key="12">
    <source>
        <dbReference type="Proteomes" id="UP000004949"/>
    </source>
</evidence>
<dbReference type="Pfam" id="PF20154">
    <property type="entry name" value="LNT_N"/>
    <property type="match status" value="1"/>
</dbReference>
<feature type="domain" description="CN hydrolase" evidence="10">
    <location>
        <begin position="230"/>
        <end position="468"/>
    </location>
</feature>
<dbReference type="EC" id="2.3.1.269" evidence="9"/>
<dbReference type="PATRIC" id="fig|1088869.3.peg.1643"/>
<evidence type="ECO:0000256" key="6">
    <source>
        <dbReference type="ARBA" id="ARBA00022989"/>
    </source>
</evidence>
<dbReference type="GO" id="GO:0016410">
    <property type="term" value="F:N-acyltransferase activity"/>
    <property type="evidence" value="ECO:0007669"/>
    <property type="project" value="UniProtKB-UniRule"/>
</dbReference>